<sequence length="267" mass="30745">MLAVFYQTLDTENRPTYTPGAGGSILRNPALGFRPRPREENIESTLIWYKSQDPSDIEHWTKELDEFIKDYEGTQDDGQHIKDCTYASFAEDKENEKKGNARDTRACKFQDTWLKGKCHKGEGWGYSQNSPCVLLKLNRMIDWEPDVYTSVEELPENMPQFLKDHIGNETKLANNVVPPMIWVSCEGENPADKEYLPNIVLTPHYGFPAYYFPYTKTPGYLSPIVGVQIIEPEPNVLINIECRVWAKNIEFSTGERLGMVHFELLRD</sequence>
<dbReference type="PANTHER" id="PTHR11523">
    <property type="entry name" value="SODIUM/POTASSIUM-DEPENDENT ATPASE BETA SUBUNIT"/>
    <property type="match status" value="1"/>
</dbReference>
<evidence type="ECO:0000256" key="1">
    <source>
        <dbReference type="ARBA" id="ARBA00004606"/>
    </source>
</evidence>
<evidence type="ECO:0000313" key="8">
    <source>
        <dbReference type="Proteomes" id="UP000326759"/>
    </source>
</evidence>
<proteinExistence type="inferred from homology"/>
<dbReference type="PANTHER" id="PTHR11523:SF28">
    <property type="entry name" value="NA_K-ATPASE BETA SUBUNIT ISOFORM 4-RELATED"/>
    <property type="match status" value="1"/>
</dbReference>
<keyword evidence="3" id="KW-0812">Transmembrane</keyword>
<dbReference type="AlphaFoldDB" id="A0A5N5T0S0"/>
<dbReference type="InterPro" id="IPR038702">
    <property type="entry name" value="Na/K_ATPase_sub_beta_sf"/>
</dbReference>
<evidence type="ECO:0000256" key="6">
    <source>
        <dbReference type="ARBA" id="ARBA00023136"/>
    </source>
</evidence>
<name>A0A5N5T0S0_9CRUS</name>
<evidence type="ECO:0000256" key="2">
    <source>
        <dbReference type="ARBA" id="ARBA00005876"/>
    </source>
</evidence>
<reference evidence="7 8" key="1">
    <citation type="journal article" date="2019" name="PLoS Biol.">
        <title>Sex chromosomes control vertical transmission of feminizing Wolbachia symbionts in an isopod.</title>
        <authorList>
            <person name="Becking T."/>
            <person name="Chebbi M.A."/>
            <person name="Giraud I."/>
            <person name="Moumen B."/>
            <person name="Laverre T."/>
            <person name="Caubet Y."/>
            <person name="Peccoud J."/>
            <person name="Gilbert C."/>
            <person name="Cordaux R."/>
        </authorList>
    </citation>
    <scope>NUCLEOTIDE SEQUENCE [LARGE SCALE GENOMIC DNA]</scope>
    <source>
        <strain evidence="7">ANa2</strain>
        <tissue evidence="7">Whole body excluding digestive tract and cuticle</tissue>
    </source>
</reference>
<protein>
    <submittedName>
        <fullName evidence="7">Sodium/potassium-transporting ATPase subunit beta</fullName>
    </submittedName>
</protein>
<evidence type="ECO:0000313" key="7">
    <source>
        <dbReference type="EMBL" id="KAB7498520.1"/>
    </source>
</evidence>
<organism evidence="7 8">
    <name type="scientific">Armadillidium nasatum</name>
    <dbReference type="NCBI Taxonomy" id="96803"/>
    <lineage>
        <taxon>Eukaryota</taxon>
        <taxon>Metazoa</taxon>
        <taxon>Ecdysozoa</taxon>
        <taxon>Arthropoda</taxon>
        <taxon>Crustacea</taxon>
        <taxon>Multicrustacea</taxon>
        <taxon>Malacostraca</taxon>
        <taxon>Eumalacostraca</taxon>
        <taxon>Peracarida</taxon>
        <taxon>Isopoda</taxon>
        <taxon>Oniscidea</taxon>
        <taxon>Crinocheta</taxon>
        <taxon>Armadillidiidae</taxon>
        <taxon>Armadillidium</taxon>
    </lineage>
</organism>
<keyword evidence="5" id="KW-1133">Transmembrane helix</keyword>
<keyword evidence="6" id="KW-0472">Membrane</keyword>
<keyword evidence="8" id="KW-1185">Reference proteome</keyword>
<dbReference type="Gene3D" id="2.60.40.1660">
    <property type="entry name" value="Na, k-atpase alpha subunit"/>
    <property type="match status" value="1"/>
</dbReference>
<dbReference type="GO" id="GO:1990573">
    <property type="term" value="P:potassium ion import across plasma membrane"/>
    <property type="evidence" value="ECO:0007669"/>
    <property type="project" value="TreeGrafter"/>
</dbReference>
<dbReference type="GO" id="GO:0005890">
    <property type="term" value="C:sodium:potassium-exchanging ATPase complex"/>
    <property type="evidence" value="ECO:0007669"/>
    <property type="project" value="InterPro"/>
</dbReference>
<dbReference type="Proteomes" id="UP000326759">
    <property type="component" value="Unassembled WGS sequence"/>
</dbReference>
<comment type="caution">
    <text evidence="7">The sequence shown here is derived from an EMBL/GenBank/DDBJ whole genome shotgun (WGS) entry which is preliminary data.</text>
</comment>
<dbReference type="Pfam" id="PF00287">
    <property type="entry name" value="Na_K-ATPase"/>
    <property type="match status" value="1"/>
</dbReference>
<evidence type="ECO:0000256" key="5">
    <source>
        <dbReference type="ARBA" id="ARBA00022989"/>
    </source>
</evidence>
<accession>A0A5N5T0S0</accession>
<comment type="similarity">
    <text evidence="2">Belongs to the X(+)/potassium ATPases subunit beta family.</text>
</comment>
<evidence type="ECO:0000256" key="4">
    <source>
        <dbReference type="ARBA" id="ARBA00022968"/>
    </source>
</evidence>
<evidence type="ECO:0000256" key="3">
    <source>
        <dbReference type="ARBA" id="ARBA00022692"/>
    </source>
</evidence>
<dbReference type="GO" id="GO:0036376">
    <property type="term" value="P:sodium ion export across plasma membrane"/>
    <property type="evidence" value="ECO:0007669"/>
    <property type="project" value="TreeGrafter"/>
</dbReference>
<dbReference type="OrthoDB" id="5912413at2759"/>
<keyword evidence="4" id="KW-0735">Signal-anchor</keyword>
<dbReference type="InterPro" id="IPR000402">
    <property type="entry name" value="Na/K_ATPase_sub_beta"/>
</dbReference>
<dbReference type="GO" id="GO:0006883">
    <property type="term" value="P:intracellular sodium ion homeostasis"/>
    <property type="evidence" value="ECO:0007669"/>
    <property type="project" value="TreeGrafter"/>
</dbReference>
<gene>
    <name evidence="7" type="primary">AT1B1</name>
    <name evidence="7" type="ORF">Anas_01135</name>
</gene>
<dbReference type="GO" id="GO:0030007">
    <property type="term" value="P:intracellular potassium ion homeostasis"/>
    <property type="evidence" value="ECO:0007669"/>
    <property type="project" value="TreeGrafter"/>
</dbReference>
<dbReference type="GO" id="GO:0001671">
    <property type="term" value="F:ATPase activator activity"/>
    <property type="evidence" value="ECO:0007669"/>
    <property type="project" value="TreeGrafter"/>
</dbReference>
<comment type="subcellular location">
    <subcellularLocation>
        <location evidence="1">Membrane</location>
        <topology evidence="1">Single-pass type II membrane protein</topology>
    </subcellularLocation>
</comment>
<dbReference type="EMBL" id="SEYY01019205">
    <property type="protein sequence ID" value="KAB7498520.1"/>
    <property type="molecule type" value="Genomic_DNA"/>
</dbReference>